<organism evidence="2 3">
    <name type="scientific">Carboxylicivirga marina</name>
    <dbReference type="NCBI Taxonomy" id="2800988"/>
    <lineage>
        <taxon>Bacteria</taxon>
        <taxon>Pseudomonadati</taxon>
        <taxon>Bacteroidota</taxon>
        <taxon>Bacteroidia</taxon>
        <taxon>Marinilabiliales</taxon>
        <taxon>Marinilabiliaceae</taxon>
        <taxon>Carboxylicivirga</taxon>
    </lineage>
</organism>
<protein>
    <submittedName>
        <fullName evidence="2">FkbM family methyltransferase</fullName>
    </submittedName>
</protein>
<keyword evidence="3" id="KW-1185">Reference proteome</keyword>
<name>A0ABS1HLQ5_9BACT</name>
<dbReference type="NCBIfam" id="TIGR01444">
    <property type="entry name" value="fkbM_fam"/>
    <property type="match status" value="1"/>
</dbReference>
<dbReference type="PANTHER" id="PTHR32026">
    <property type="entry name" value="METHYLTRANSFERASE-LIKE PROTEIN 24"/>
    <property type="match status" value="1"/>
</dbReference>
<dbReference type="Proteomes" id="UP000605676">
    <property type="component" value="Unassembled WGS sequence"/>
</dbReference>
<dbReference type="GO" id="GO:0032259">
    <property type="term" value="P:methylation"/>
    <property type="evidence" value="ECO:0007669"/>
    <property type="project" value="UniProtKB-KW"/>
</dbReference>
<dbReference type="PANTHER" id="PTHR32026:SF10">
    <property type="entry name" value="METHYLTRANSFERASE-LIKE PROTEIN 24-RELATED"/>
    <property type="match status" value="1"/>
</dbReference>
<dbReference type="Pfam" id="PF05050">
    <property type="entry name" value="Methyltransf_21"/>
    <property type="match status" value="1"/>
</dbReference>
<evidence type="ECO:0000313" key="2">
    <source>
        <dbReference type="EMBL" id="MBK3518561.1"/>
    </source>
</evidence>
<dbReference type="InterPro" id="IPR006342">
    <property type="entry name" value="FkbM_mtfrase"/>
</dbReference>
<proteinExistence type="predicted"/>
<keyword evidence="2" id="KW-0489">Methyltransferase</keyword>
<reference evidence="2 3" key="1">
    <citation type="submission" date="2021-01" db="EMBL/GenBank/DDBJ databases">
        <title>Carboxyliciviraga sp.nov., isolated from coastal sediments.</title>
        <authorList>
            <person name="Lu D."/>
            <person name="Zhang T."/>
        </authorList>
    </citation>
    <scope>NUCLEOTIDE SEQUENCE [LARGE SCALE GENOMIC DNA]</scope>
    <source>
        <strain evidence="2 3">N1Y132</strain>
    </source>
</reference>
<dbReference type="RefSeq" id="WP_200465788.1">
    <property type="nucleotide sequence ID" value="NZ_JAENRR010000036.1"/>
</dbReference>
<accession>A0ABS1HLQ5</accession>
<evidence type="ECO:0000259" key="1">
    <source>
        <dbReference type="Pfam" id="PF05050"/>
    </source>
</evidence>
<sequence length="229" mass="25980">MLKKQLLHIYRALRGKSPFIKKSIHIESDWLGSKNGGFFVHTNLLKSDSIVYSFGIGEDISFDQQLMNQCKCTVHGFDPTPRSIDWVRKNVNSEQFIFEPLGISHESGNIDFFLPKNNAHVSGSLSSNSITDEQQKISVPVKTLADIVKDKQHQHIDLLKMDIEGAEYDVIPNILASGIEIKQVLVEFHHRLYPNGNNKTKNAIEQMKAHGYEVFAISDLTEEISFIKK</sequence>
<dbReference type="Gene3D" id="3.40.50.150">
    <property type="entry name" value="Vaccinia Virus protein VP39"/>
    <property type="match status" value="1"/>
</dbReference>
<keyword evidence="2" id="KW-0808">Transferase</keyword>
<dbReference type="InterPro" id="IPR026913">
    <property type="entry name" value="METTL24"/>
</dbReference>
<feature type="domain" description="Methyltransferase FkbM" evidence="1">
    <location>
        <begin position="69"/>
        <end position="213"/>
    </location>
</feature>
<dbReference type="GO" id="GO:0008168">
    <property type="term" value="F:methyltransferase activity"/>
    <property type="evidence" value="ECO:0007669"/>
    <property type="project" value="UniProtKB-KW"/>
</dbReference>
<dbReference type="EMBL" id="JAENRR010000036">
    <property type="protein sequence ID" value="MBK3518561.1"/>
    <property type="molecule type" value="Genomic_DNA"/>
</dbReference>
<evidence type="ECO:0000313" key="3">
    <source>
        <dbReference type="Proteomes" id="UP000605676"/>
    </source>
</evidence>
<dbReference type="SUPFAM" id="SSF53335">
    <property type="entry name" value="S-adenosyl-L-methionine-dependent methyltransferases"/>
    <property type="match status" value="1"/>
</dbReference>
<gene>
    <name evidence="2" type="ORF">JIV24_14545</name>
</gene>
<dbReference type="InterPro" id="IPR029063">
    <property type="entry name" value="SAM-dependent_MTases_sf"/>
</dbReference>
<comment type="caution">
    <text evidence="2">The sequence shown here is derived from an EMBL/GenBank/DDBJ whole genome shotgun (WGS) entry which is preliminary data.</text>
</comment>